<proteinExistence type="predicted"/>
<dbReference type="PaxDb" id="2903-EOD12788"/>
<reference evidence="2" key="1">
    <citation type="journal article" date="2013" name="Nature">
        <title>Pan genome of the phytoplankton Emiliania underpins its global distribution.</title>
        <authorList>
            <person name="Read B.A."/>
            <person name="Kegel J."/>
            <person name="Klute M.J."/>
            <person name="Kuo A."/>
            <person name="Lefebvre S.C."/>
            <person name="Maumus F."/>
            <person name="Mayer C."/>
            <person name="Miller J."/>
            <person name="Monier A."/>
            <person name="Salamov A."/>
            <person name="Young J."/>
            <person name="Aguilar M."/>
            <person name="Claverie J.M."/>
            <person name="Frickenhaus S."/>
            <person name="Gonzalez K."/>
            <person name="Herman E.K."/>
            <person name="Lin Y.C."/>
            <person name="Napier J."/>
            <person name="Ogata H."/>
            <person name="Sarno A.F."/>
            <person name="Shmutz J."/>
            <person name="Schroeder D."/>
            <person name="de Vargas C."/>
            <person name="Verret F."/>
            <person name="von Dassow P."/>
            <person name="Valentin K."/>
            <person name="Van de Peer Y."/>
            <person name="Wheeler G."/>
            <person name="Dacks J.B."/>
            <person name="Delwiche C.F."/>
            <person name="Dyhrman S.T."/>
            <person name="Glockner G."/>
            <person name="John U."/>
            <person name="Richards T."/>
            <person name="Worden A.Z."/>
            <person name="Zhang X."/>
            <person name="Grigoriev I.V."/>
            <person name="Allen A.E."/>
            <person name="Bidle K."/>
            <person name="Borodovsky M."/>
            <person name="Bowler C."/>
            <person name="Brownlee C."/>
            <person name="Cock J.M."/>
            <person name="Elias M."/>
            <person name="Gladyshev V.N."/>
            <person name="Groth M."/>
            <person name="Guda C."/>
            <person name="Hadaegh A."/>
            <person name="Iglesias-Rodriguez M.D."/>
            <person name="Jenkins J."/>
            <person name="Jones B.M."/>
            <person name="Lawson T."/>
            <person name="Leese F."/>
            <person name="Lindquist E."/>
            <person name="Lobanov A."/>
            <person name="Lomsadze A."/>
            <person name="Malik S.B."/>
            <person name="Marsh M.E."/>
            <person name="Mackinder L."/>
            <person name="Mock T."/>
            <person name="Mueller-Roeber B."/>
            <person name="Pagarete A."/>
            <person name="Parker M."/>
            <person name="Probert I."/>
            <person name="Quesneville H."/>
            <person name="Raines C."/>
            <person name="Rensing S.A."/>
            <person name="Riano-Pachon D.M."/>
            <person name="Richier S."/>
            <person name="Rokitta S."/>
            <person name="Shiraiwa Y."/>
            <person name="Soanes D.M."/>
            <person name="van der Giezen M."/>
            <person name="Wahlund T.M."/>
            <person name="Williams B."/>
            <person name="Wilson W."/>
            <person name="Wolfe G."/>
            <person name="Wurch L.L."/>
        </authorList>
    </citation>
    <scope>NUCLEOTIDE SEQUENCE</scope>
</reference>
<dbReference type="InterPro" id="IPR023296">
    <property type="entry name" value="Glyco_hydro_beta-prop_sf"/>
</dbReference>
<dbReference type="Gene3D" id="2.115.10.20">
    <property type="entry name" value="Glycosyl hydrolase domain, family 43"/>
    <property type="match status" value="1"/>
</dbReference>
<dbReference type="RefSeq" id="XP_005765217.1">
    <property type="nucleotide sequence ID" value="XM_005765160.1"/>
</dbReference>
<dbReference type="KEGG" id="ehx:EMIHUDRAFT_247247"/>
<protein>
    <recommendedName>
        <fullName evidence="3">Glycosyl hydrolase family 32 N-terminal domain-containing protein</fullName>
    </recommendedName>
</protein>
<keyword evidence="2" id="KW-1185">Reference proteome</keyword>
<dbReference type="Proteomes" id="UP000013827">
    <property type="component" value="Unassembled WGS sequence"/>
</dbReference>
<organism evidence="1 2">
    <name type="scientific">Emiliania huxleyi (strain CCMP1516)</name>
    <dbReference type="NCBI Taxonomy" id="280463"/>
    <lineage>
        <taxon>Eukaryota</taxon>
        <taxon>Haptista</taxon>
        <taxon>Haptophyta</taxon>
        <taxon>Prymnesiophyceae</taxon>
        <taxon>Isochrysidales</taxon>
        <taxon>Noelaerhabdaceae</taxon>
        <taxon>Emiliania</taxon>
    </lineage>
</organism>
<evidence type="ECO:0000313" key="2">
    <source>
        <dbReference type="Proteomes" id="UP000013827"/>
    </source>
</evidence>
<dbReference type="PANTHER" id="PTHR35279:SF4">
    <property type="entry name" value="GLYCOSYL HYDROLASE FAMILY 32 N-TERMINAL DOMAIN-CONTAINING PROTEIN"/>
    <property type="match status" value="1"/>
</dbReference>
<dbReference type="SUPFAM" id="SSF75005">
    <property type="entry name" value="Arabinanase/levansucrase/invertase"/>
    <property type="match status" value="1"/>
</dbReference>
<reference evidence="1" key="2">
    <citation type="submission" date="2024-10" db="UniProtKB">
        <authorList>
            <consortium name="EnsemblProtists"/>
        </authorList>
    </citation>
    <scope>IDENTIFICATION</scope>
</reference>
<dbReference type="GeneID" id="17258941"/>
<dbReference type="EnsemblProtists" id="EOD12788">
    <property type="protein sequence ID" value="EOD12788"/>
    <property type="gene ID" value="EMIHUDRAFT_247247"/>
</dbReference>
<accession>A0A0D3INF3</accession>
<evidence type="ECO:0008006" key="3">
    <source>
        <dbReference type="Google" id="ProtNLM"/>
    </source>
</evidence>
<dbReference type="PANTHER" id="PTHR35279">
    <property type="match status" value="1"/>
</dbReference>
<sequence>MTYHALQPPGTGGAEGPRWAVGAARSTAGHALGPYEKAGDGPVLCGGGPGSWDESGIGTRHVVHAPDGQGGLVMVYEGVGGDGRHRLGLATSVDGLAWTKVEGVGPEPGGPIFEGAPKESDGRGITGTLYYVGTSDKGRSVAIGCAESDELLSSTWERVKATS</sequence>
<evidence type="ECO:0000313" key="1">
    <source>
        <dbReference type="EnsemblProtists" id="EOD12788"/>
    </source>
</evidence>
<dbReference type="HOGENOM" id="CLU_1630122_0_0_1"/>
<dbReference type="STRING" id="2903.R1BRN5"/>
<name>A0A0D3INF3_EMIH1</name>
<dbReference type="AlphaFoldDB" id="A0A0D3INF3"/>